<evidence type="ECO:0000256" key="1">
    <source>
        <dbReference type="SAM" id="MobiDB-lite"/>
    </source>
</evidence>
<accession>A0A0S3R652</accession>
<feature type="region of interest" description="Disordered" evidence="1">
    <location>
        <begin position="1125"/>
        <end position="1147"/>
    </location>
</feature>
<dbReference type="Pfam" id="PF12872">
    <property type="entry name" value="OST-HTH"/>
    <property type="match status" value="2"/>
</dbReference>
<dbReference type="PANTHER" id="PTHR14379:SF6">
    <property type="entry name" value="EMB|CAB71880.1"/>
    <property type="match status" value="1"/>
</dbReference>
<feature type="compositionally biased region" description="Basic and acidic residues" evidence="1">
    <location>
        <begin position="589"/>
        <end position="601"/>
    </location>
</feature>
<dbReference type="GO" id="GO:0005777">
    <property type="term" value="C:peroxisome"/>
    <property type="evidence" value="ECO:0007669"/>
    <property type="project" value="InterPro"/>
</dbReference>
<feature type="region of interest" description="Disordered" evidence="1">
    <location>
        <begin position="1012"/>
        <end position="1033"/>
    </location>
</feature>
<evidence type="ECO:0000259" key="2">
    <source>
        <dbReference type="PROSITE" id="PS51644"/>
    </source>
</evidence>
<gene>
    <name evidence="3" type="primary">Vigan.01G393700</name>
    <name evidence="3" type="ORF">VIGAN_01393700</name>
</gene>
<feature type="compositionally biased region" description="Basic and acidic residues" evidence="1">
    <location>
        <begin position="746"/>
        <end position="765"/>
    </location>
</feature>
<feature type="domain" description="HTH OST-type" evidence="2">
    <location>
        <begin position="922"/>
        <end position="996"/>
    </location>
</feature>
<dbReference type="CDD" id="cd10910">
    <property type="entry name" value="PIN_limkain_b1_N_like"/>
    <property type="match status" value="1"/>
</dbReference>
<protein>
    <recommendedName>
        <fullName evidence="2">HTH OST-type domain-containing protein</fullName>
    </recommendedName>
</protein>
<organism evidence="3 4">
    <name type="scientific">Vigna angularis var. angularis</name>
    <dbReference type="NCBI Taxonomy" id="157739"/>
    <lineage>
        <taxon>Eukaryota</taxon>
        <taxon>Viridiplantae</taxon>
        <taxon>Streptophyta</taxon>
        <taxon>Embryophyta</taxon>
        <taxon>Tracheophyta</taxon>
        <taxon>Spermatophyta</taxon>
        <taxon>Magnoliopsida</taxon>
        <taxon>eudicotyledons</taxon>
        <taxon>Gunneridae</taxon>
        <taxon>Pentapetalae</taxon>
        <taxon>rosids</taxon>
        <taxon>fabids</taxon>
        <taxon>Fabales</taxon>
        <taxon>Fabaceae</taxon>
        <taxon>Papilionoideae</taxon>
        <taxon>50 kb inversion clade</taxon>
        <taxon>NPAAA clade</taxon>
        <taxon>indigoferoid/millettioid clade</taxon>
        <taxon>Phaseoleae</taxon>
        <taxon>Vigna</taxon>
    </lineage>
</organism>
<feature type="region of interest" description="Disordered" evidence="1">
    <location>
        <begin position="589"/>
        <end position="630"/>
    </location>
</feature>
<dbReference type="CDD" id="cd08824">
    <property type="entry name" value="LOTUS"/>
    <property type="match status" value="1"/>
</dbReference>
<feature type="compositionally biased region" description="Basic and acidic residues" evidence="1">
    <location>
        <begin position="455"/>
        <end position="468"/>
    </location>
</feature>
<feature type="domain" description="HTH OST-type" evidence="2">
    <location>
        <begin position="257"/>
        <end position="328"/>
    </location>
</feature>
<feature type="region of interest" description="Disordered" evidence="1">
    <location>
        <begin position="510"/>
        <end position="568"/>
    </location>
</feature>
<dbReference type="Proteomes" id="UP000291084">
    <property type="component" value="Chromosome 1"/>
</dbReference>
<name>A0A0S3R652_PHAAN</name>
<sequence length="1185" mass="131564">MATVSRLFVIPAARPVLAKTIFFMSSFSARTLEPCEPSPSPARSEEESRNVRVWAWWDFKNCHVPPDFDASKVAPAIMEAVRANGIKGPLNITAFGDVQQLRRAHQEALAYTGVRFIHVSDEGRNSADILVDLMYWVSQNPPPAHIFLISGDRNFAGTLHRLRMSNYNILLATPEKTPSVLHSAATIAWMWDSLLNGENITGKVLNHPPDGPLGSWYGNYKEPVTVADLATEEPVTVAALQASSLPNVEVCPSRSTVPKSVLSKICNILSLHPEGMEVAHLCAELMKIDACLDKNWYGHKKFSRFLLSLPQVDLRSIGDGSLRVHLVPVQSMEPCKISSLESTVSDATNEEKRCAAAPKVNGEGKSKVRDADKKLSNATNEEKRCAAASKVNGEAKSKVRDADRKLANATNEEKRCAAASKVNGEAKSKVRDADRKLANATNEEKRCAAASKVNGEAKSKVRDADRKLSNAERSMWDYLKSVQSGSSKGKPVEENELRKSAVACDRFVDVANAPQSETELPHEDSKDSKTKMDTLKKSSKKLTDINTVRSKVAGMEKHTTKDNLSAGNDQSMVENNVMANYESGNFEAKNECENRTSKEVDEVFPSLSTPIDCSEAAQKPGGSAETNKTSPTLFHWIKRWWPFGKNNEKYDDLTAHQREGVSHVEDSKLSELEQTVSQSEEVKSSELDHTVTQSEEPKLPEPNQNAGHSGKPELKYDDLTAHQREGVSHVEDSKLSELVQTVSQSEEVKSSELDRTVSQSEEPKLPELNQNVGHSGKPELISSASFWNDMESFMFGPKGSLLFSQSRSREDVAQRLQNVGPLLLRSLPKKDILQLVDMLIADKKWLEERPSQAFPFKLTQPVHKNLSVDQSRGGNGLRSIFLRRSSQSLEHDVGKHNQSVPHTPISAAAVETKHFERSRNDILDDCQKLVNEILREHPEGYNIGAFRRLFVDKYGYHLDLQKLGYQKLVALLQIMPGVKFESTYIYPSVPIVCDSDLDTSILKTKATADSHAVSNSDSELSESTLKDDDMESEWEELGPVSIKNFDKSGLGYELVVSDDDTSASEGDHSYLTQSEEQRKSICNERDSSFWQTMDLWHSCKEGENGVKKSDNVDSLSVSVAHILNSSPDPTIGSPSKTSNYRDKQRSHKNYSFVVDQVLPDKDKLIGDFKKTDESKMQKQSSSCCK</sequence>
<feature type="compositionally biased region" description="Basic and acidic residues" evidence="1">
    <location>
        <begin position="519"/>
        <end position="536"/>
    </location>
</feature>
<dbReference type="PANTHER" id="PTHR14379">
    <property type="entry name" value="LIMKAIN B LKAP"/>
    <property type="match status" value="1"/>
</dbReference>
<evidence type="ECO:0000313" key="3">
    <source>
        <dbReference type="EMBL" id="BAT75987.1"/>
    </source>
</evidence>
<dbReference type="InterPro" id="IPR024768">
    <property type="entry name" value="Marf1"/>
</dbReference>
<feature type="region of interest" description="Disordered" evidence="1">
    <location>
        <begin position="359"/>
        <end position="380"/>
    </location>
</feature>
<dbReference type="PROSITE" id="PS51644">
    <property type="entry name" value="HTH_OST"/>
    <property type="match status" value="2"/>
</dbReference>
<feature type="region of interest" description="Disordered" evidence="1">
    <location>
        <begin position="449"/>
        <end position="468"/>
    </location>
</feature>
<feature type="region of interest" description="Disordered" evidence="1">
    <location>
        <begin position="661"/>
        <end position="714"/>
    </location>
</feature>
<dbReference type="GO" id="GO:0004540">
    <property type="term" value="F:RNA nuclease activity"/>
    <property type="evidence" value="ECO:0007669"/>
    <property type="project" value="InterPro"/>
</dbReference>
<dbReference type="OrthoDB" id="549353at2759"/>
<evidence type="ECO:0000313" key="4">
    <source>
        <dbReference type="Proteomes" id="UP000291084"/>
    </source>
</evidence>
<feature type="region of interest" description="Disordered" evidence="1">
    <location>
        <begin position="741"/>
        <end position="776"/>
    </location>
</feature>
<dbReference type="GO" id="GO:0010468">
    <property type="term" value="P:regulation of gene expression"/>
    <property type="evidence" value="ECO:0007669"/>
    <property type="project" value="InterPro"/>
</dbReference>
<feature type="compositionally biased region" description="Polar residues" evidence="1">
    <location>
        <begin position="1125"/>
        <end position="1138"/>
    </location>
</feature>
<feature type="compositionally biased region" description="Basic and acidic residues" evidence="1">
    <location>
        <begin position="680"/>
        <end position="699"/>
    </location>
</feature>
<feature type="compositionally biased region" description="Polar residues" evidence="1">
    <location>
        <begin position="1012"/>
        <end position="1023"/>
    </location>
</feature>
<dbReference type="AlphaFoldDB" id="A0A0S3R652"/>
<dbReference type="EMBL" id="AP015034">
    <property type="protein sequence ID" value="BAT75987.1"/>
    <property type="molecule type" value="Genomic_DNA"/>
</dbReference>
<dbReference type="InterPro" id="IPR025605">
    <property type="entry name" value="OST-HTH/LOTUS_dom"/>
</dbReference>
<dbReference type="Pfam" id="PF01936">
    <property type="entry name" value="NYN"/>
    <property type="match status" value="1"/>
</dbReference>
<feature type="compositionally biased region" description="Basic and acidic residues" evidence="1">
    <location>
        <begin position="362"/>
        <end position="380"/>
    </location>
</feature>
<dbReference type="InterPro" id="IPR041966">
    <property type="entry name" value="LOTUS-like"/>
</dbReference>
<feature type="compositionally biased region" description="Basic and acidic residues" evidence="1">
    <location>
        <begin position="661"/>
        <end position="671"/>
    </location>
</feature>
<reference evidence="3 4" key="1">
    <citation type="journal article" date="2015" name="Sci. Rep.">
        <title>The power of single molecule real-time sequencing technology in the de novo assembly of a eukaryotic genome.</title>
        <authorList>
            <person name="Sakai H."/>
            <person name="Naito K."/>
            <person name="Ogiso-Tanaka E."/>
            <person name="Takahashi Y."/>
            <person name="Iseki K."/>
            <person name="Muto C."/>
            <person name="Satou K."/>
            <person name="Teruya K."/>
            <person name="Shiroma A."/>
            <person name="Shimoji M."/>
            <person name="Hirano T."/>
            <person name="Itoh T."/>
            <person name="Kaga A."/>
            <person name="Tomooka N."/>
        </authorList>
    </citation>
    <scope>NUCLEOTIDE SEQUENCE [LARGE SCALE GENOMIC DNA]</scope>
    <source>
        <strain evidence="4">cv. Shumari</strain>
    </source>
</reference>
<keyword evidence="4" id="KW-1185">Reference proteome</keyword>
<dbReference type="Gene3D" id="3.30.420.610">
    <property type="entry name" value="LOTUS domain-like"/>
    <property type="match status" value="1"/>
</dbReference>
<proteinExistence type="predicted"/>
<dbReference type="InterPro" id="IPR021139">
    <property type="entry name" value="NYN"/>
</dbReference>